<proteinExistence type="predicted"/>
<dbReference type="RefSeq" id="WP_222960548.1">
    <property type="nucleotide sequence ID" value="NZ_JAINZZ010000003.1"/>
</dbReference>
<feature type="transmembrane region" description="Helical" evidence="2">
    <location>
        <begin position="42"/>
        <end position="65"/>
    </location>
</feature>
<feature type="transmembrane region" description="Helical" evidence="2">
    <location>
        <begin position="401"/>
        <end position="420"/>
    </location>
</feature>
<keyword evidence="2" id="KW-1133">Transmembrane helix</keyword>
<gene>
    <name evidence="3" type="ORF">K7862_03690</name>
</gene>
<reference evidence="3 4" key="1">
    <citation type="submission" date="2021-08" db="EMBL/GenBank/DDBJ databases">
        <title>WGS of actinomycetes from Thailand.</title>
        <authorList>
            <person name="Thawai C."/>
        </authorList>
    </citation>
    <scope>NUCLEOTIDE SEQUENCE [LARGE SCALE GENOMIC DNA]</scope>
    <source>
        <strain evidence="3 4">PLK6-54</strain>
    </source>
</reference>
<feature type="transmembrane region" description="Helical" evidence="2">
    <location>
        <begin position="379"/>
        <end position="395"/>
    </location>
</feature>
<organism evidence="3 4">
    <name type="scientific">Actinacidiphila acidipaludis</name>
    <dbReference type="NCBI Taxonomy" id="2873382"/>
    <lineage>
        <taxon>Bacteria</taxon>
        <taxon>Bacillati</taxon>
        <taxon>Actinomycetota</taxon>
        <taxon>Actinomycetes</taxon>
        <taxon>Kitasatosporales</taxon>
        <taxon>Streptomycetaceae</taxon>
        <taxon>Actinacidiphila</taxon>
    </lineage>
</organism>
<feature type="transmembrane region" description="Helical" evidence="2">
    <location>
        <begin position="318"/>
        <end position="337"/>
    </location>
</feature>
<evidence type="ECO:0000313" key="4">
    <source>
        <dbReference type="Proteomes" id="UP000778578"/>
    </source>
</evidence>
<evidence type="ECO:0000256" key="2">
    <source>
        <dbReference type="SAM" id="Phobius"/>
    </source>
</evidence>
<evidence type="ECO:0008006" key="5">
    <source>
        <dbReference type="Google" id="ProtNLM"/>
    </source>
</evidence>
<sequence length="434" mass="46401">MATRADPVPSGDDPDDHHSLDDDERSELAELRVRMRRHRVRSFFSALLITLAAVLAPLSAVSVWVADEIADTDRYVATVAPLASDPDVQAAITAQVTDAVMKKIDLNSLLSNVAPSDRPDLESALGALSDPLNSGLEGFVHQTVASFVASDAFARIWTQLNRQAHAAFVGALTGDSNTAVQVRGDTVTLDLAPVVDQVKNQLAGGGLGVASVIPTVHTDFTLAKSEDIKNVRTGFRILELAGNWLPLVTVVLAVGGVLLAVHRRRAVVTTALAVAVAVAVLGIGLTVFRVVYLNHLPGAANERAAGAVYDQLVRFLRLTIRVVFVLGVVVALGAWLSGQGRWAQWVRGVWESGIAAFRLGLGITSTGAVGRWVRRYRHVLQWAVVAVAVIVMFVWSYPTPVVILCIAIVAVIALAVIEFLDDRRQPPAARVTSP</sequence>
<feature type="region of interest" description="Disordered" evidence="1">
    <location>
        <begin position="1"/>
        <end position="23"/>
    </location>
</feature>
<dbReference type="Proteomes" id="UP000778578">
    <property type="component" value="Unassembled WGS sequence"/>
</dbReference>
<feature type="transmembrane region" description="Helical" evidence="2">
    <location>
        <begin position="244"/>
        <end position="261"/>
    </location>
</feature>
<name>A0ABS7Q0S2_9ACTN</name>
<feature type="transmembrane region" description="Helical" evidence="2">
    <location>
        <begin position="268"/>
        <end position="292"/>
    </location>
</feature>
<feature type="compositionally biased region" description="Low complexity" evidence="1">
    <location>
        <begin position="1"/>
        <end position="11"/>
    </location>
</feature>
<keyword evidence="2" id="KW-0472">Membrane</keyword>
<evidence type="ECO:0000313" key="3">
    <source>
        <dbReference type="EMBL" id="MBY8876744.1"/>
    </source>
</evidence>
<accession>A0ABS7Q0S2</accession>
<comment type="caution">
    <text evidence="3">The sequence shown here is derived from an EMBL/GenBank/DDBJ whole genome shotgun (WGS) entry which is preliminary data.</text>
</comment>
<evidence type="ECO:0000256" key="1">
    <source>
        <dbReference type="SAM" id="MobiDB-lite"/>
    </source>
</evidence>
<dbReference type="EMBL" id="JAINZZ010000003">
    <property type="protein sequence ID" value="MBY8876744.1"/>
    <property type="molecule type" value="Genomic_DNA"/>
</dbReference>
<keyword evidence="2" id="KW-0812">Transmembrane</keyword>
<keyword evidence="4" id="KW-1185">Reference proteome</keyword>
<protein>
    <recommendedName>
        <fullName evidence="5">Integral membrane protein</fullName>
    </recommendedName>
</protein>